<dbReference type="EMBL" id="JANAVZ010000003">
    <property type="protein sequence ID" value="MCT4332662.1"/>
    <property type="molecule type" value="Genomic_DNA"/>
</dbReference>
<dbReference type="RefSeq" id="WP_260276546.1">
    <property type="nucleotide sequence ID" value="NZ_JANAVZ010000003.1"/>
</dbReference>
<name>A0ABT2K832_9RHOB</name>
<organism evidence="2 3">
    <name type="scientific">Paracoccus maritimus</name>
    <dbReference type="NCBI Taxonomy" id="2933292"/>
    <lineage>
        <taxon>Bacteria</taxon>
        <taxon>Pseudomonadati</taxon>
        <taxon>Pseudomonadota</taxon>
        <taxon>Alphaproteobacteria</taxon>
        <taxon>Rhodobacterales</taxon>
        <taxon>Paracoccaceae</taxon>
        <taxon>Paracoccus</taxon>
    </lineage>
</organism>
<proteinExistence type="predicted"/>
<gene>
    <name evidence="2" type="ORF">MU516_07250</name>
</gene>
<reference evidence="2 3" key="1">
    <citation type="submission" date="2022-04" db="EMBL/GenBank/DDBJ databases">
        <title>Paracoccus sp. YLB-12 draft genome sequence.</title>
        <authorList>
            <person name="Yu L."/>
        </authorList>
    </citation>
    <scope>NUCLEOTIDE SEQUENCE [LARGE SCALE GENOMIC DNA]</scope>
    <source>
        <strain evidence="2 3">YLB-12</strain>
    </source>
</reference>
<feature type="region of interest" description="Disordered" evidence="1">
    <location>
        <begin position="1"/>
        <end position="29"/>
    </location>
</feature>
<sequence>MEKAAQNRAKGNIAAAVPKNMPETASGRKPNWQHLAAEGARGYLLPPWRSCISTIRR</sequence>
<evidence type="ECO:0000313" key="3">
    <source>
        <dbReference type="Proteomes" id="UP001320702"/>
    </source>
</evidence>
<comment type="caution">
    <text evidence="2">The sequence shown here is derived from an EMBL/GenBank/DDBJ whole genome shotgun (WGS) entry which is preliminary data.</text>
</comment>
<keyword evidence="3" id="KW-1185">Reference proteome</keyword>
<accession>A0ABT2K832</accession>
<dbReference type="Proteomes" id="UP001320702">
    <property type="component" value="Unassembled WGS sequence"/>
</dbReference>
<protein>
    <submittedName>
        <fullName evidence="2">Uncharacterized protein</fullName>
    </submittedName>
</protein>
<evidence type="ECO:0000256" key="1">
    <source>
        <dbReference type="SAM" id="MobiDB-lite"/>
    </source>
</evidence>
<evidence type="ECO:0000313" key="2">
    <source>
        <dbReference type="EMBL" id="MCT4332662.1"/>
    </source>
</evidence>